<dbReference type="EC" id="1.-.-.-" evidence="6"/>
<keyword evidence="4" id="KW-0408">Iron</keyword>
<reference evidence="6 7" key="1">
    <citation type="submission" date="2024-10" db="EMBL/GenBank/DDBJ databases">
        <authorList>
            <person name="Yibar A."/>
            <person name="Saticioglu I.B."/>
            <person name="Duman M."/>
            <person name="Ajmi N."/>
            <person name="Gurler F."/>
            <person name="Ay H."/>
            <person name="Onuk E."/>
            <person name="Guler S."/>
            <person name="Romalde J.L."/>
        </authorList>
    </citation>
    <scope>NUCLEOTIDE SEQUENCE [LARGE SCALE GENOMIC DNA]</scope>
    <source>
        <strain evidence="6 7">1-TCBS-B</strain>
    </source>
</reference>
<gene>
    <name evidence="6" type="ORF">ACGRH2_15080</name>
</gene>
<dbReference type="PRINTS" id="PR00420">
    <property type="entry name" value="RNGMNOXGNASE"/>
</dbReference>
<comment type="caution">
    <text evidence="6">The sequence shown here is derived from an EMBL/GenBank/DDBJ whole genome shotgun (WGS) entry which is preliminary data.</text>
</comment>
<keyword evidence="5" id="KW-0411">Iron-sulfur</keyword>
<dbReference type="PANTHER" id="PTHR43498:SF1">
    <property type="entry name" value="COB--COM HETERODISULFIDE REDUCTASE IRON-SULFUR SUBUNIT A"/>
    <property type="match status" value="1"/>
</dbReference>
<dbReference type="PANTHER" id="PTHR43498">
    <property type="entry name" value="FERREDOXIN:COB-COM HETERODISULFIDE REDUCTASE SUBUNIT A"/>
    <property type="match status" value="1"/>
</dbReference>
<evidence type="ECO:0000256" key="5">
    <source>
        <dbReference type="ARBA" id="ARBA00023014"/>
    </source>
</evidence>
<organism evidence="6 7">
    <name type="scientific">Vibrio barjaei</name>
    <dbReference type="NCBI Taxonomy" id="1676683"/>
    <lineage>
        <taxon>Bacteria</taxon>
        <taxon>Pseudomonadati</taxon>
        <taxon>Pseudomonadota</taxon>
        <taxon>Gammaproteobacteria</taxon>
        <taxon>Vibrionales</taxon>
        <taxon>Vibrionaceae</taxon>
        <taxon>Vibrio</taxon>
    </lineage>
</organism>
<dbReference type="InterPro" id="IPR036188">
    <property type="entry name" value="FAD/NAD-bd_sf"/>
</dbReference>
<keyword evidence="2" id="KW-0479">Metal-binding</keyword>
<evidence type="ECO:0000256" key="4">
    <source>
        <dbReference type="ARBA" id="ARBA00023004"/>
    </source>
</evidence>
<dbReference type="SUPFAM" id="SSF51905">
    <property type="entry name" value="FAD/NAD(P)-binding domain"/>
    <property type="match status" value="1"/>
</dbReference>
<evidence type="ECO:0000256" key="3">
    <source>
        <dbReference type="ARBA" id="ARBA00023002"/>
    </source>
</evidence>
<keyword evidence="7" id="KW-1185">Reference proteome</keyword>
<keyword evidence="1" id="KW-0004">4Fe-4S</keyword>
<dbReference type="InterPro" id="IPR039650">
    <property type="entry name" value="HdrA-like"/>
</dbReference>
<dbReference type="Gene3D" id="3.50.50.60">
    <property type="entry name" value="FAD/NAD(P)-binding domain"/>
    <property type="match status" value="1"/>
</dbReference>
<dbReference type="Proteomes" id="UP001607125">
    <property type="component" value="Unassembled WGS sequence"/>
</dbReference>
<evidence type="ECO:0000313" key="6">
    <source>
        <dbReference type="EMBL" id="MFH0261729.1"/>
    </source>
</evidence>
<proteinExistence type="predicted"/>
<accession>A0ABW7IL68</accession>
<dbReference type="Pfam" id="PF12831">
    <property type="entry name" value="FAD_oxidored"/>
    <property type="match status" value="1"/>
</dbReference>
<dbReference type="GO" id="GO:0016491">
    <property type="term" value="F:oxidoreductase activity"/>
    <property type="evidence" value="ECO:0007669"/>
    <property type="project" value="UniProtKB-KW"/>
</dbReference>
<dbReference type="RefSeq" id="WP_394629445.1">
    <property type="nucleotide sequence ID" value="NZ_JBIHSF010000008.1"/>
</dbReference>
<evidence type="ECO:0000256" key="1">
    <source>
        <dbReference type="ARBA" id="ARBA00022485"/>
    </source>
</evidence>
<dbReference type="EMBL" id="JBIHSF010000008">
    <property type="protein sequence ID" value="MFH0261729.1"/>
    <property type="molecule type" value="Genomic_DNA"/>
</dbReference>
<evidence type="ECO:0000256" key="2">
    <source>
        <dbReference type="ARBA" id="ARBA00022723"/>
    </source>
</evidence>
<keyword evidence="3 6" id="KW-0560">Oxidoreductase</keyword>
<name>A0ABW7IL68_9VIBR</name>
<protein>
    <submittedName>
        <fullName evidence="6">FAD-dependent oxidoreductase</fullName>
        <ecNumber evidence="6">1.-.-.-</ecNumber>
    </submittedName>
</protein>
<sequence length="452" mass="49349">MNITEPQREIPVIAETDVLVVGGGPAGLCAAIASGRLGTKTMIVERYGCLGGMLTQAGVESFAWYRHEGTIDCEGIGREFEIRASELGFTRPEPQSTSQAIDTEGFKVVADKMIKAASVTPLYHSWVVDVLKEGDCLYGVIVESKSGRGAILAKRVVDCTGDADIASLSGAPFNQRDKDELMGVTVMFHCAGVDVERFNKFVDEELKPTYADWGKNWTIKTTGKEDNMFSPYMEDIFTKAQEEGVIPGDASAIAGTWSTFSDAGEAHQLNMVYSFGYDCTNAWDLTKAEIEGRQQALWAIDALRHYIPGFENAKLRNFGMTLGTRESRLIDGEIHVDDQYVLEQGRCNDSVGIFPEFIDGSGYLILPTTGRYFQIPLGCLLPKKVENLIVAGRCISAGVVAHTSMRNMMCCAVTGEAAGTAASESLTQNVNVRNVDIDKLQRTLQKQGVRID</sequence>
<evidence type="ECO:0000313" key="7">
    <source>
        <dbReference type="Proteomes" id="UP001607125"/>
    </source>
</evidence>